<sequence>MVLDAAGVDTDADEASHDSWAARKSIAVKSCMTTKYKKHQGDPCSQYEVLTQLEVTNRSILPLEPNWSQRQSEGRHGSLRRECGTTWTCSWTRRHRAARQCGGSQRGGGSCGVGKRPESEAPSPLLLLLGRSEEDLSRCGK</sequence>
<evidence type="ECO:0000313" key="3">
    <source>
        <dbReference type="Proteomes" id="UP000018958"/>
    </source>
</evidence>
<proteinExistence type="predicted"/>
<evidence type="ECO:0000256" key="1">
    <source>
        <dbReference type="SAM" id="MobiDB-lite"/>
    </source>
</evidence>
<feature type="region of interest" description="Disordered" evidence="1">
    <location>
        <begin position="100"/>
        <end position="127"/>
    </location>
</feature>
<comment type="caution">
    <text evidence="2">The sequence shown here is derived from an EMBL/GenBank/DDBJ whole genome shotgun (WGS) entry which is preliminary data.</text>
</comment>
<evidence type="ECO:0000313" key="2">
    <source>
        <dbReference type="EMBL" id="ETP12357.1"/>
    </source>
</evidence>
<dbReference type="AlphaFoldDB" id="W2WPV4"/>
<gene>
    <name evidence="2" type="ORF">F441_12295</name>
</gene>
<dbReference type="EMBL" id="ANIX01002392">
    <property type="protein sequence ID" value="ETP12357.1"/>
    <property type="molecule type" value="Genomic_DNA"/>
</dbReference>
<organism evidence="2 3">
    <name type="scientific">Phytophthora nicotianae CJ01A1</name>
    <dbReference type="NCBI Taxonomy" id="1317063"/>
    <lineage>
        <taxon>Eukaryota</taxon>
        <taxon>Sar</taxon>
        <taxon>Stramenopiles</taxon>
        <taxon>Oomycota</taxon>
        <taxon>Peronosporomycetes</taxon>
        <taxon>Peronosporales</taxon>
        <taxon>Peronosporaceae</taxon>
        <taxon>Phytophthora</taxon>
    </lineage>
</organism>
<protein>
    <submittedName>
        <fullName evidence="2">Uncharacterized protein</fullName>
    </submittedName>
</protein>
<accession>W2WPV4</accession>
<name>W2WPV4_PHYNI</name>
<reference evidence="2 3" key="1">
    <citation type="submission" date="2013-11" db="EMBL/GenBank/DDBJ databases">
        <title>The Genome Sequence of Phytophthora parasitica CJ01A1.</title>
        <authorList>
            <consortium name="The Broad Institute Genomics Platform"/>
            <person name="Russ C."/>
            <person name="Tyler B."/>
            <person name="Panabieres F."/>
            <person name="Shan W."/>
            <person name="Tripathy S."/>
            <person name="Grunwald N."/>
            <person name="Machado M."/>
            <person name="Johnson C.S."/>
            <person name="Walker B."/>
            <person name="Young S.K."/>
            <person name="Zeng Q."/>
            <person name="Gargeya S."/>
            <person name="Fitzgerald M."/>
            <person name="Haas B."/>
            <person name="Abouelleil A."/>
            <person name="Allen A.W."/>
            <person name="Alvarado L."/>
            <person name="Arachchi H.M."/>
            <person name="Berlin A.M."/>
            <person name="Chapman S.B."/>
            <person name="Gainer-Dewar J."/>
            <person name="Goldberg J."/>
            <person name="Griggs A."/>
            <person name="Gujja S."/>
            <person name="Hansen M."/>
            <person name="Howarth C."/>
            <person name="Imamovic A."/>
            <person name="Ireland A."/>
            <person name="Larimer J."/>
            <person name="McCowan C."/>
            <person name="Murphy C."/>
            <person name="Pearson M."/>
            <person name="Poon T.W."/>
            <person name="Priest M."/>
            <person name="Roberts A."/>
            <person name="Saif S."/>
            <person name="Shea T."/>
            <person name="Sisk P."/>
            <person name="Sykes S."/>
            <person name="Wortman J."/>
            <person name="Nusbaum C."/>
            <person name="Birren B."/>
        </authorList>
    </citation>
    <scope>NUCLEOTIDE SEQUENCE [LARGE SCALE GENOMIC DNA]</scope>
    <source>
        <strain evidence="2 3">CJ01A1</strain>
    </source>
</reference>
<dbReference type="Proteomes" id="UP000018958">
    <property type="component" value="Unassembled WGS sequence"/>
</dbReference>